<comment type="caution">
    <text evidence="1">The sequence shown here is derived from an EMBL/GenBank/DDBJ whole genome shotgun (WGS) entry which is preliminary data.</text>
</comment>
<evidence type="ECO:0000313" key="1">
    <source>
        <dbReference type="EMBL" id="KAK8489353.1"/>
    </source>
</evidence>
<feature type="non-terminal residue" evidence="1">
    <location>
        <position position="1"/>
    </location>
</feature>
<dbReference type="InterPro" id="IPR036691">
    <property type="entry name" value="Endo/exonu/phosph_ase_sf"/>
</dbReference>
<organism evidence="1 2">
    <name type="scientific">Hibiscus sabdariffa</name>
    <name type="common">roselle</name>
    <dbReference type="NCBI Taxonomy" id="183260"/>
    <lineage>
        <taxon>Eukaryota</taxon>
        <taxon>Viridiplantae</taxon>
        <taxon>Streptophyta</taxon>
        <taxon>Embryophyta</taxon>
        <taxon>Tracheophyta</taxon>
        <taxon>Spermatophyta</taxon>
        <taxon>Magnoliopsida</taxon>
        <taxon>eudicotyledons</taxon>
        <taxon>Gunneridae</taxon>
        <taxon>Pentapetalae</taxon>
        <taxon>rosids</taxon>
        <taxon>malvids</taxon>
        <taxon>Malvales</taxon>
        <taxon>Malvaceae</taxon>
        <taxon>Malvoideae</taxon>
        <taxon>Hibiscus</taxon>
    </lineage>
</organism>
<protein>
    <recommendedName>
        <fullName evidence="3">Endonuclease/exonuclease/phosphatase domain-containing protein</fullName>
    </recommendedName>
</protein>
<evidence type="ECO:0000313" key="2">
    <source>
        <dbReference type="Proteomes" id="UP001396334"/>
    </source>
</evidence>
<gene>
    <name evidence="1" type="ORF">V6N11_082683</name>
</gene>
<dbReference type="PANTHER" id="PTHR33710:SF62">
    <property type="entry name" value="DUF4283 DOMAIN PROTEIN"/>
    <property type="match status" value="1"/>
</dbReference>
<name>A0ABR2A8L8_9ROSI</name>
<dbReference type="EMBL" id="JBBPBN010000317">
    <property type="protein sequence ID" value="KAK8489353.1"/>
    <property type="molecule type" value="Genomic_DNA"/>
</dbReference>
<dbReference type="SUPFAM" id="SSF56219">
    <property type="entry name" value="DNase I-like"/>
    <property type="match status" value="1"/>
</dbReference>
<dbReference type="Proteomes" id="UP001396334">
    <property type="component" value="Unassembled WGS sequence"/>
</dbReference>
<keyword evidence="2" id="KW-1185">Reference proteome</keyword>
<dbReference type="Gene3D" id="3.60.10.10">
    <property type="entry name" value="Endonuclease/exonuclease/phosphatase"/>
    <property type="match status" value="1"/>
</dbReference>
<accession>A0ABR2A8L8</accession>
<reference evidence="1 2" key="1">
    <citation type="journal article" date="2024" name="G3 (Bethesda)">
        <title>Genome assembly of Hibiscus sabdariffa L. provides insights into metabolisms of medicinal natural products.</title>
        <authorList>
            <person name="Kim T."/>
        </authorList>
    </citation>
    <scope>NUCLEOTIDE SEQUENCE [LARGE SCALE GENOMIC DNA]</scope>
    <source>
        <strain evidence="1">TK-2024</strain>
        <tissue evidence="1">Old leaves</tissue>
    </source>
</reference>
<proteinExistence type="predicted"/>
<evidence type="ECO:0008006" key="3">
    <source>
        <dbReference type="Google" id="ProtNLM"/>
    </source>
</evidence>
<dbReference type="PANTHER" id="PTHR33710">
    <property type="entry name" value="BNAC02G09200D PROTEIN"/>
    <property type="match status" value="1"/>
</dbReference>
<sequence>SSPLFGFRVVVVIAPVVLLLDEGFKTPASSYYVDLIGLAGGLALWWTSDVSISILKDSVKFIDTLVSLNGEDPWHCTFIYGPPHSSDKEHFWAQLHLLRHSPNVKWCIIGDVNIVADQNDKEGGALVNKTQTRWFLDFMDVADLFELPVRGGMFTWSNMRSNCDAIVEKLDKILVSNEWSLAYPKAIGVLEVAVASNHNPIIMLMEGLKKKRKRDFKFESRWLLEEDCHKNVNEAWTENLGCPGHLKLNSKLKKVRVKLKRWSGSKYGKSRQTIEGIKHRILNLQKHPLTAQTRRRFLI</sequence>